<accession>A0ABS2JWR8</accession>
<protein>
    <submittedName>
        <fullName evidence="2">Glutathione S-transferase family protein</fullName>
    </submittedName>
</protein>
<reference evidence="2 3" key="1">
    <citation type="submission" date="2020-10" db="EMBL/GenBank/DDBJ databases">
        <title>Phylogeny of dyella-like bacteria.</title>
        <authorList>
            <person name="Fu J."/>
        </authorList>
    </citation>
    <scope>NUCLEOTIDE SEQUENCE [LARGE SCALE GENOMIC DNA]</scope>
    <source>
        <strain evidence="2 3">THG-B117</strain>
    </source>
</reference>
<evidence type="ECO:0000313" key="3">
    <source>
        <dbReference type="Proteomes" id="UP001430065"/>
    </source>
</evidence>
<dbReference type="Proteomes" id="UP001430065">
    <property type="component" value="Unassembled WGS sequence"/>
</dbReference>
<name>A0ABS2JWR8_9GAMM</name>
<dbReference type="EMBL" id="JADIKC010000012">
    <property type="protein sequence ID" value="MBM7123446.1"/>
    <property type="molecule type" value="Genomic_DNA"/>
</dbReference>
<dbReference type="SFLD" id="SFLDS00019">
    <property type="entry name" value="Glutathione_Transferase_(cytos"/>
    <property type="match status" value="1"/>
</dbReference>
<sequence>MTTLYIANKHYSSWSLRPWVLMTQLGIPFDEQLHVFGEGSNWDAFRLFSPNGRVPCLHDGDSVVWDSLAIMEYLAERHAGVWPSESAARTWARCASAEMHAGFATLRNVCGMSCGVRVRLHEFNPALKADVARINELWNEGLSRFGGPFLAGDAFTAVDAFFAPVVFRVQTYDLPLQGAATAYVQRMLELPAMRQWYVDALAEPWRDRAHEAEVQQYGEVVEDLRVA</sequence>
<dbReference type="CDD" id="cd03043">
    <property type="entry name" value="GST_N_1"/>
    <property type="match status" value="1"/>
</dbReference>
<feature type="domain" description="GST N-terminal" evidence="1">
    <location>
        <begin position="2"/>
        <end position="82"/>
    </location>
</feature>
<gene>
    <name evidence="2" type="ORF">ISP20_19945</name>
</gene>
<dbReference type="Gene3D" id="1.20.1050.10">
    <property type="match status" value="1"/>
</dbReference>
<evidence type="ECO:0000313" key="2">
    <source>
        <dbReference type="EMBL" id="MBM7123446.1"/>
    </source>
</evidence>
<dbReference type="PANTHER" id="PTHR44051:SF9">
    <property type="entry name" value="GLUTATHIONE S-TRANSFERASE 1"/>
    <property type="match status" value="1"/>
</dbReference>
<dbReference type="RefSeq" id="WP_204637902.1">
    <property type="nucleotide sequence ID" value="NZ_CP183983.1"/>
</dbReference>
<dbReference type="InterPro" id="IPR004045">
    <property type="entry name" value="Glutathione_S-Trfase_N"/>
</dbReference>
<dbReference type="CDD" id="cd03194">
    <property type="entry name" value="GST_C_3"/>
    <property type="match status" value="1"/>
</dbReference>
<dbReference type="InterPro" id="IPR040079">
    <property type="entry name" value="Glutathione_S-Trfase"/>
</dbReference>
<dbReference type="PROSITE" id="PS50404">
    <property type="entry name" value="GST_NTER"/>
    <property type="match status" value="1"/>
</dbReference>
<dbReference type="InterPro" id="IPR036282">
    <property type="entry name" value="Glutathione-S-Trfase_C_sf"/>
</dbReference>
<evidence type="ECO:0000259" key="1">
    <source>
        <dbReference type="PROSITE" id="PS50404"/>
    </source>
</evidence>
<keyword evidence="3" id="KW-1185">Reference proteome</keyword>
<dbReference type="Pfam" id="PF13410">
    <property type="entry name" value="GST_C_2"/>
    <property type="match status" value="1"/>
</dbReference>
<proteinExistence type="predicted"/>
<organism evidence="2 3">
    <name type="scientific">Dyella kyungheensis</name>
    <dbReference type="NCBI Taxonomy" id="1242174"/>
    <lineage>
        <taxon>Bacteria</taxon>
        <taxon>Pseudomonadati</taxon>
        <taxon>Pseudomonadota</taxon>
        <taxon>Gammaproteobacteria</taxon>
        <taxon>Lysobacterales</taxon>
        <taxon>Rhodanobacteraceae</taxon>
        <taxon>Dyella</taxon>
    </lineage>
</organism>
<dbReference type="SUPFAM" id="SSF47616">
    <property type="entry name" value="GST C-terminal domain-like"/>
    <property type="match status" value="1"/>
</dbReference>
<dbReference type="SUPFAM" id="SSF52833">
    <property type="entry name" value="Thioredoxin-like"/>
    <property type="match status" value="1"/>
</dbReference>
<dbReference type="InterPro" id="IPR036249">
    <property type="entry name" value="Thioredoxin-like_sf"/>
</dbReference>
<dbReference type="Gene3D" id="3.40.30.10">
    <property type="entry name" value="Glutaredoxin"/>
    <property type="match status" value="1"/>
</dbReference>
<dbReference type="Pfam" id="PF13409">
    <property type="entry name" value="GST_N_2"/>
    <property type="match status" value="1"/>
</dbReference>
<dbReference type="PANTHER" id="PTHR44051">
    <property type="entry name" value="GLUTATHIONE S-TRANSFERASE-RELATED"/>
    <property type="match status" value="1"/>
</dbReference>
<comment type="caution">
    <text evidence="2">The sequence shown here is derived from an EMBL/GenBank/DDBJ whole genome shotgun (WGS) entry which is preliminary data.</text>
</comment>